<dbReference type="AlphaFoldDB" id="A0A061J395"/>
<name>A0A061J395_TRYRA</name>
<comment type="caution">
    <text evidence="2">The sequence shown here is derived from an EMBL/GenBank/DDBJ whole genome shotgun (WGS) entry which is preliminary data.</text>
</comment>
<gene>
    <name evidence="2" type="ORF">TRSC58_02366</name>
</gene>
<evidence type="ECO:0008006" key="4">
    <source>
        <dbReference type="Google" id="ProtNLM"/>
    </source>
</evidence>
<feature type="transmembrane region" description="Helical" evidence="1">
    <location>
        <begin position="46"/>
        <end position="74"/>
    </location>
</feature>
<evidence type="ECO:0000256" key="1">
    <source>
        <dbReference type="SAM" id="Phobius"/>
    </source>
</evidence>
<dbReference type="OrthoDB" id="242141at2759"/>
<dbReference type="Proteomes" id="UP000031737">
    <property type="component" value="Unassembled WGS sequence"/>
</dbReference>
<dbReference type="EMBL" id="AUPL01002366">
    <property type="protein sequence ID" value="ESL09908.1"/>
    <property type="molecule type" value="Genomic_DNA"/>
</dbReference>
<accession>A0A061J395</accession>
<dbReference type="VEuPathDB" id="TriTrypDB:TRSC58_02366"/>
<feature type="transmembrane region" description="Helical" evidence="1">
    <location>
        <begin position="86"/>
        <end position="106"/>
    </location>
</feature>
<reference evidence="2 3" key="1">
    <citation type="submission" date="2013-07" db="EMBL/GenBank/DDBJ databases">
        <authorList>
            <person name="Stoco P.H."/>
            <person name="Wagner G."/>
            <person name="Gerber A."/>
            <person name="Zaha A."/>
            <person name="Thompson C."/>
            <person name="Bartholomeu D.C."/>
            <person name="Luckemeyer D.D."/>
            <person name="Bahia D."/>
            <person name="Loreto E."/>
            <person name="Prestes E.B."/>
            <person name="Lima F.M."/>
            <person name="Rodrigues-Luiz G."/>
            <person name="Vallejo G.A."/>
            <person name="Filho J.F."/>
            <person name="Monteiro K.M."/>
            <person name="Tyler K.M."/>
            <person name="de Almeida L.G."/>
            <person name="Ortiz M.F."/>
            <person name="Siervo M.A."/>
            <person name="de Moraes M.H."/>
            <person name="Cunha O.L."/>
            <person name="Mendonca-Neto R."/>
            <person name="Silva R."/>
            <person name="Teixeira S.M."/>
            <person name="Murta S.M."/>
            <person name="Sincero T.C."/>
            <person name="Mendes T.A."/>
            <person name="Urmenyi T.P."/>
            <person name="Silva V.G."/>
            <person name="da Rocha W.D."/>
            <person name="Andersson B."/>
            <person name="Romanha A.J."/>
            <person name="Steindel M."/>
            <person name="de Vasconcelos A.T."/>
            <person name="Grisard E.C."/>
        </authorList>
    </citation>
    <scope>NUCLEOTIDE SEQUENCE [LARGE SCALE GENOMIC DNA]</scope>
    <source>
        <strain evidence="2 3">SC58</strain>
    </source>
</reference>
<evidence type="ECO:0000313" key="3">
    <source>
        <dbReference type="Proteomes" id="UP000031737"/>
    </source>
</evidence>
<keyword evidence="3" id="KW-1185">Reference proteome</keyword>
<keyword evidence="1" id="KW-1133">Transmembrane helix</keyword>
<feature type="transmembrane region" description="Helical" evidence="1">
    <location>
        <begin position="12"/>
        <end position="34"/>
    </location>
</feature>
<evidence type="ECO:0000313" key="2">
    <source>
        <dbReference type="EMBL" id="ESL09908.1"/>
    </source>
</evidence>
<keyword evidence="1" id="KW-0472">Membrane</keyword>
<proteinExistence type="predicted"/>
<sequence length="159" mass="18861">MQQVVKRVTPDCHLLVLFLFAITYCVNILNWVFYLRYLDDEVDKSLIATHITFSVIGCILFFLFASPLIYWSYVSANEMTLQTRRNASCIAVSLCFFFHDLPVGWIELYLVWFHGWRSILSSVSLFIVWLCFAVGFFGSWIGYTWFLSRRLQFYYSTYQ</sequence>
<protein>
    <recommendedName>
        <fullName evidence="4">TLC domain-containing protein</fullName>
    </recommendedName>
</protein>
<keyword evidence="1" id="KW-0812">Transmembrane</keyword>
<organism evidence="2 3">
    <name type="scientific">Trypanosoma rangeli SC58</name>
    <dbReference type="NCBI Taxonomy" id="429131"/>
    <lineage>
        <taxon>Eukaryota</taxon>
        <taxon>Discoba</taxon>
        <taxon>Euglenozoa</taxon>
        <taxon>Kinetoplastea</taxon>
        <taxon>Metakinetoplastina</taxon>
        <taxon>Trypanosomatida</taxon>
        <taxon>Trypanosomatidae</taxon>
        <taxon>Trypanosoma</taxon>
        <taxon>Herpetosoma</taxon>
    </lineage>
</organism>
<feature type="transmembrane region" description="Helical" evidence="1">
    <location>
        <begin position="126"/>
        <end position="146"/>
    </location>
</feature>